<feature type="compositionally biased region" description="Polar residues" evidence="12">
    <location>
        <begin position="65"/>
        <end position="85"/>
    </location>
</feature>
<evidence type="ECO:0000313" key="15">
    <source>
        <dbReference type="Proteomes" id="UP001321473"/>
    </source>
</evidence>
<keyword evidence="5" id="KW-0378">Hydrolase</keyword>
<keyword evidence="4" id="KW-0227">DNA damage</keyword>
<feature type="domain" description="PBZ-type" evidence="13">
    <location>
        <begin position="130"/>
        <end position="152"/>
    </location>
</feature>
<feature type="compositionally biased region" description="Basic and acidic residues" evidence="12">
    <location>
        <begin position="15"/>
        <end position="26"/>
    </location>
</feature>
<keyword evidence="6" id="KW-0269">Exonuclease</keyword>
<evidence type="ECO:0000256" key="3">
    <source>
        <dbReference type="ARBA" id="ARBA00022722"/>
    </source>
</evidence>
<evidence type="ECO:0000256" key="4">
    <source>
        <dbReference type="ARBA" id="ARBA00022763"/>
    </source>
</evidence>
<keyword evidence="15" id="KW-1185">Reference proteome</keyword>
<feature type="active site" description="Nucleophile" evidence="9">
    <location>
        <position position="268"/>
    </location>
</feature>
<evidence type="ECO:0000256" key="7">
    <source>
        <dbReference type="ARBA" id="ARBA00023204"/>
    </source>
</evidence>
<comment type="similarity">
    <text evidence="2">Belongs to the tyrosyl-DNA phosphodiesterase family.</text>
</comment>
<dbReference type="Proteomes" id="UP001321473">
    <property type="component" value="Unassembled WGS sequence"/>
</dbReference>
<dbReference type="InterPro" id="IPR010347">
    <property type="entry name" value="Tdp1"/>
</dbReference>
<sequence length="615" mass="68337">MSDSDTTIDSDELESLQKRRGTDYHIPRKRKKIAERPVKVHEISDSGSDTDCENVLSKPVGGSGSDSRTLLSGTGNADKPSNTGKRPSAQKETTKLKLEVGTVTTGCEKVRRESKTITAAAAGVVAADDRPVCKYGPDCYRKNPEHMRAYRHDAEKPKVLPYNDALLRLYYTTVTGIPSRYNNARIARSIRDLLSPEMGHLVRSAQFNYCFDIPWLTEQYPPEFRNLPLLIVHGEQREAKKELEASAADFKNVSFAQAKLEIVYGTHHTKMMLLLYKEGLRVIIHTANLVASDWAQKTQAIWVSPVCPTLSSDSKGGDSETGFRADLLSYLSAYGDARINEWCHYIRAHDFSAVKVFLVGSVPGRHTGPRKSSFGHLRLRTLLNQHGPSRDLVSGHWPLVAQFSSIGSLGASSQAWLTGEFLSSLSATKSSAAIPESVPLKLVFPSVDDVRCSLEGYPAGASIPYSIVTASKQRWLDTYFHRWKSERLGRTAASPHIKTYTRLSPSGKQAAWFLVTSSNLSKAAWGAFEKNGSQLMIRSYELGVLFFPANFGRATTFVVSDESCSNAALYLPLPYDLPLVPYSRDDAPWTWDSQHRELPDRFGNMWCPPVGRRGR</sequence>
<dbReference type="AlphaFoldDB" id="A0AAQ4D7D0"/>
<dbReference type="PANTHER" id="PTHR12415:SF0">
    <property type="entry name" value="TYROSYL-DNA PHOSPHODIESTERASE 1"/>
    <property type="match status" value="1"/>
</dbReference>
<dbReference type="GO" id="GO:0003690">
    <property type="term" value="F:double-stranded DNA binding"/>
    <property type="evidence" value="ECO:0007669"/>
    <property type="project" value="TreeGrafter"/>
</dbReference>
<keyword evidence="8" id="KW-0539">Nucleus</keyword>
<evidence type="ECO:0000256" key="9">
    <source>
        <dbReference type="PIRSR" id="PIRSR610347-1"/>
    </source>
</evidence>
<evidence type="ECO:0000256" key="5">
    <source>
        <dbReference type="ARBA" id="ARBA00022801"/>
    </source>
</evidence>
<dbReference type="CDD" id="cd09193">
    <property type="entry name" value="PLDc_mTdp1_1"/>
    <property type="match status" value="1"/>
</dbReference>
<comment type="caution">
    <text evidence="14">The sequence shown here is derived from an EMBL/GenBank/DDBJ whole genome shotgun (WGS) entry which is preliminary data.</text>
</comment>
<evidence type="ECO:0000256" key="10">
    <source>
        <dbReference type="PIRSR" id="PIRSR610347-2"/>
    </source>
</evidence>
<name>A0AAQ4D7D0_AMBAM</name>
<accession>A0AAQ4D7D0</accession>
<evidence type="ECO:0000256" key="6">
    <source>
        <dbReference type="ARBA" id="ARBA00022839"/>
    </source>
</evidence>
<dbReference type="Gene3D" id="3.30.870.10">
    <property type="entry name" value="Endonuclease Chain A"/>
    <property type="match status" value="2"/>
</dbReference>
<evidence type="ECO:0000313" key="14">
    <source>
        <dbReference type="EMBL" id="KAK8758370.1"/>
    </source>
</evidence>
<gene>
    <name evidence="14" type="ORF">V5799_003998</name>
</gene>
<dbReference type="GO" id="GO:0004527">
    <property type="term" value="F:exonuclease activity"/>
    <property type="evidence" value="ECO:0007669"/>
    <property type="project" value="UniProtKB-KW"/>
</dbReference>
<dbReference type="PANTHER" id="PTHR12415">
    <property type="entry name" value="TYROSYL-DNA PHOSPHODIESTERASE 1"/>
    <property type="match status" value="1"/>
</dbReference>
<keyword evidence="7" id="KW-0234">DNA repair</keyword>
<feature type="site" description="Interaction with DNA" evidence="11">
    <location>
        <position position="521"/>
    </location>
</feature>
<evidence type="ECO:0000259" key="13">
    <source>
        <dbReference type="Pfam" id="PF10283"/>
    </source>
</evidence>
<dbReference type="GO" id="GO:0003697">
    <property type="term" value="F:single-stranded DNA binding"/>
    <property type="evidence" value="ECO:0007669"/>
    <property type="project" value="TreeGrafter"/>
</dbReference>
<feature type="compositionally biased region" description="Acidic residues" evidence="12">
    <location>
        <begin position="1"/>
        <end position="14"/>
    </location>
</feature>
<reference evidence="14 15" key="1">
    <citation type="journal article" date="2023" name="Arcadia Sci">
        <title>De novo assembly of a long-read Amblyomma americanum tick genome.</title>
        <authorList>
            <person name="Chou S."/>
            <person name="Poskanzer K.E."/>
            <person name="Rollins M."/>
            <person name="Thuy-Boun P.S."/>
        </authorList>
    </citation>
    <scope>NUCLEOTIDE SEQUENCE [LARGE SCALE GENOMIC DNA]</scope>
    <source>
        <strain evidence="14">F_SG_1</strain>
        <tissue evidence="14">Salivary glands</tissue>
    </source>
</reference>
<feature type="compositionally biased region" description="Basic and acidic residues" evidence="12">
    <location>
        <begin position="34"/>
        <end position="44"/>
    </location>
</feature>
<dbReference type="GO" id="GO:0017005">
    <property type="term" value="F:3'-tyrosyl-DNA phosphodiesterase activity"/>
    <property type="evidence" value="ECO:0007669"/>
    <property type="project" value="TreeGrafter"/>
</dbReference>
<feature type="region of interest" description="Disordered" evidence="12">
    <location>
        <begin position="1"/>
        <end position="94"/>
    </location>
</feature>
<dbReference type="SUPFAM" id="SSF56024">
    <property type="entry name" value="Phospholipase D/nuclease"/>
    <property type="match status" value="2"/>
</dbReference>
<feature type="active site" description="Proton donor/acceptor" evidence="9">
    <location>
        <position position="496"/>
    </location>
</feature>
<evidence type="ECO:0000256" key="12">
    <source>
        <dbReference type="SAM" id="MobiDB-lite"/>
    </source>
</evidence>
<evidence type="ECO:0000256" key="1">
    <source>
        <dbReference type="ARBA" id="ARBA00004123"/>
    </source>
</evidence>
<dbReference type="Pfam" id="PF06087">
    <property type="entry name" value="Tyr-DNA_phospho"/>
    <property type="match status" value="1"/>
</dbReference>
<evidence type="ECO:0000256" key="2">
    <source>
        <dbReference type="ARBA" id="ARBA00010205"/>
    </source>
</evidence>
<dbReference type="Pfam" id="PF10283">
    <property type="entry name" value="zf-CCHH"/>
    <property type="match status" value="1"/>
</dbReference>
<dbReference type="GO" id="GO:0005634">
    <property type="term" value="C:nucleus"/>
    <property type="evidence" value="ECO:0007669"/>
    <property type="project" value="UniProtKB-SubCell"/>
</dbReference>
<evidence type="ECO:0000256" key="8">
    <source>
        <dbReference type="ARBA" id="ARBA00023242"/>
    </source>
</evidence>
<dbReference type="CDD" id="cd09195">
    <property type="entry name" value="PLDc_mTdp1_2"/>
    <property type="match status" value="1"/>
</dbReference>
<proteinExistence type="inferred from homology"/>
<evidence type="ECO:0000256" key="11">
    <source>
        <dbReference type="PIRSR" id="PIRSR610347-3"/>
    </source>
</evidence>
<feature type="binding site" evidence="10">
    <location>
        <position position="270"/>
    </location>
    <ligand>
        <name>substrate</name>
    </ligand>
</feature>
<organism evidence="14 15">
    <name type="scientific">Amblyomma americanum</name>
    <name type="common">Lone star tick</name>
    <dbReference type="NCBI Taxonomy" id="6943"/>
    <lineage>
        <taxon>Eukaryota</taxon>
        <taxon>Metazoa</taxon>
        <taxon>Ecdysozoa</taxon>
        <taxon>Arthropoda</taxon>
        <taxon>Chelicerata</taxon>
        <taxon>Arachnida</taxon>
        <taxon>Acari</taxon>
        <taxon>Parasitiformes</taxon>
        <taxon>Ixodida</taxon>
        <taxon>Ixodoidea</taxon>
        <taxon>Ixodidae</taxon>
        <taxon>Amblyomminae</taxon>
        <taxon>Amblyomma</taxon>
    </lineage>
</organism>
<comment type="subcellular location">
    <subcellularLocation>
        <location evidence="1">Nucleus</location>
    </subcellularLocation>
</comment>
<protein>
    <recommendedName>
        <fullName evidence="13">PBZ-type domain-containing protein</fullName>
    </recommendedName>
</protein>
<keyword evidence="3" id="KW-0540">Nuclease</keyword>
<dbReference type="GO" id="GO:0006281">
    <property type="term" value="P:DNA repair"/>
    <property type="evidence" value="ECO:0007669"/>
    <property type="project" value="UniProtKB-KW"/>
</dbReference>
<feature type="binding site" evidence="10">
    <location>
        <position position="498"/>
    </location>
    <ligand>
        <name>substrate</name>
    </ligand>
</feature>
<dbReference type="EMBL" id="JARKHS020034198">
    <property type="protein sequence ID" value="KAK8758370.1"/>
    <property type="molecule type" value="Genomic_DNA"/>
</dbReference>
<dbReference type="InterPro" id="IPR019406">
    <property type="entry name" value="APLF_PBZ"/>
</dbReference>